<reference evidence="8 9" key="1">
    <citation type="submission" date="2016-01" db="EMBL/GenBank/DDBJ databases">
        <title>Genome sequence of the yeast Holleya sinecauda.</title>
        <authorList>
            <person name="Dietrich F.S."/>
        </authorList>
    </citation>
    <scope>NUCLEOTIDE SEQUENCE [LARGE SCALE GENOMIC DNA]</scope>
    <source>
        <strain evidence="8 9">ATCC 58844</strain>
    </source>
</reference>
<feature type="transmembrane region" description="Helical" evidence="7">
    <location>
        <begin position="72"/>
        <end position="93"/>
    </location>
</feature>
<dbReference type="PANTHER" id="PTHR12703:SF6">
    <property type="entry name" value="PORE MEMBRANE PROTEIN OF 33 KDA"/>
    <property type="match status" value="1"/>
</dbReference>
<dbReference type="GeneID" id="28725200"/>
<keyword evidence="9" id="KW-1185">Reference proteome</keyword>
<evidence type="ECO:0000256" key="6">
    <source>
        <dbReference type="SAM" id="MobiDB-lite"/>
    </source>
</evidence>
<organism evidence="8 9">
    <name type="scientific">Eremothecium sinecaudum</name>
    <dbReference type="NCBI Taxonomy" id="45286"/>
    <lineage>
        <taxon>Eukaryota</taxon>
        <taxon>Fungi</taxon>
        <taxon>Dikarya</taxon>
        <taxon>Ascomycota</taxon>
        <taxon>Saccharomycotina</taxon>
        <taxon>Saccharomycetes</taxon>
        <taxon>Saccharomycetales</taxon>
        <taxon>Saccharomycetaceae</taxon>
        <taxon>Eremothecium</taxon>
    </lineage>
</organism>
<comment type="subcellular location">
    <subcellularLocation>
        <location evidence="1">Membrane</location>
        <topology evidence="1">Multi-pass membrane protein</topology>
    </subcellularLocation>
</comment>
<dbReference type="AlphaFoldDB" id="A0A109V013"/>
<dbReference type="Proteomes" id="UP000243052">
    <property type="component" value="Chromosome vi"/>
</dbReference>
<dbReference type="GO" id="GO:0016020">
    <property type="term" value="C:membrane"/>
    <property type="evidence" value="ECO:0007669"/>
    <property type="project" value="UniProtKB-SubCell"/>
</dbReference>
<feature type="transmembrane region" description="Helical" evidence="7">
    <location>
        <begin position="206"/>
        <end position="222"/>
    </location>
</feature>
<evidence type="ECO:0000313" key="8">
    <source>
        <dbReference type="EMBL" id="AMD21883.1"/>
    </source>
</evidence>
<evidence type="ECO:0000256" key="1">
    <source>
        <dbReference type="ARBA" id="ARBA00004141"/>
    </source>
</evidence>
<feature type="region of interest" description="Disordered" evidence="6">
    <location>
        <begin position="1"/>
        <end position="27"/>
    </location>
</feature>
<sequence>MSTQTSKNTTEAGKNRPQKQKEKGPAGGQLVRLTDLVKTLQFAWFAGHLTVLVMGSLYILSVRGSSRFHQALYSLLYLGVLESFGIIVYQHHYNAGSKQPGKGFTITELIQDENFLYCLLAMLWLFTPRFLWTVPPFFIFSLFHALTYIKNVILPVVFQADDKNSLVQLISRFLRENHDKSLSWSCTSELLCYVVVIFRALAFRPSSWIVFVLYSIFIKARYERSANMKTVVRKWEARVDGLVSHPQVPPALKRIYASSKMYISKLGNYAITRQSVPPSKQN</sequence>
<dbReference type="GO" id="GO:0061024">
    <property type="term" value="P:membrane organization"/>
    <property type="evidence" value="ECO:0007669"/>
    <property type="project" value="TreeGrafter"/>
</dbReference>
<dbReference type="Pfam" id="PF03661">
    <property type="entry name" value="TMEM33_Pom33"/>
    <property type="match status" value="1"/>
</dbReference>
<evidence type="ECO:0000256" key="7">
    <source>
        <dbReference type="SAM" id="Phobius"/>
    </source>
</evidence>
<dbReference type="PANTHER" id="PTHR12703">
    <property type="entry name" value="TRANSMEMBRANE PROTEIN 33"/>
    <property type="match status" value="1"/>
</dbReference>
<dbReference type="InterPro" id="IPR005344">
    <property type="entry name" value="TMEM33/Pom33"/>
</dbReference>
<evidence type="ECO:0000313" key="9">
    <source>
        <dbReference type="Proteomes" id="UP000243052"/>
    </source>
</evidence>
<dbReference type="OrthoDB" id="5581259at2759"/>
<dbReference type="RefSeq" id="XP_017988879.1">
    <property type="nucleotide sequence ID" value="XM_018133390.1"/>
</dbReference>
<name>A0A109V013_9SACH</name>
<keyword evidence="4 7" id="KW-1133">Transmembrane helix</keyword>
<evidence type="ECO:0000256" key="4">
    <source>
        <dbReference type="ARBA" id="ARBA00022989"/>
    </source>
</evidence>
<dbReference type="GO" id="GO:0071786">
    <property type="term" value="P:endoplasmic reticulum tubular network organization"/>
    <property type="evidence" value="ECO:0007669"/>
    <property type="project" value="TreeGrafter"/>
</dbReference>
<gene>
    <name evidence="8" type="ORF">AW171_hschr63870</name>
</gene>
<accession>A0A109V013</accession>
<keyword evidence="5 7" id="KW-0472">Membrane</keyword>
<dbReference type="STRING" id="45286.A0A109V013"/>
<keyword evidence="3 7" id="KW-0812">Transmembrane</keyword>
<evidence type="ECO:0000256" key="5">
    <source>
        <dbReference type="ARBA" id="ARBA00023136"/>
    </source>
</evidence>
<evidence type="ECO:0000256" key="3">
    <source>
        <dbReference type="ARBA" id="ARBA00022692"/>
    </source>
</evidence>
<evidence type="ECO:0000256" key="2">
    <source>
        <dbReference type="ARBA" id="ARBA00007322"/>
    </source>
</evidence>
<feature type="transmembrane region" description="Helical" evidence="7">
    <location>
        <begin position="42"/>
        <end position="60"/>
    </location>
</feature>
<dbReference type="GO" id="GO:0005783">
    <property type="term" value="C:endoplasmic reticulum"/>
    <property type="evidence" value="ECO:0007669"/>
    <property type="project" value="TreeGrafter"/>
</dbReference>
<dbReference type="EMBL" id="CP014246">
    <property type="protein sequence ID" value="AMD21883.1"/>
    <property type="molecule type" value="Genomic_DNA"/>
</dbReference>
<dbReference type="InterPro" id="IPR051645">
    <property type="entry name" value="PER33/POM33_regulator"/>
</dbReference>
<protein>
    <submittedName>
        <fullName evidence="8">HFR028Wp</fullName>
    </submittedName>
</protein>
<proteinExistence type="inferred from homology"/>
<feature type="compositionally biased region" description="Polar residues" evidence="6">
    <location>
        <begin position="1"/>
        <end position="12"/>
    </location>
</feature>
<comment type="similarity">
    <text evidence="2">Belongs to the PER33/POM33 family.</text>
</comment>
<feature type="transmembrane region" description="Helical" evidence="7">
    <location>
        <begin position="138"/>
        <end position="160"/>
    </location>
</feature>
<feature type="transmembrane region" description="Helical" evidence="7">
    <location>
        <begin position="114"/>
        <end position="132"/>
    </location>
</feature>